<dbReference type="EMBL" id="FOBC01000024">
    <property type="protein sequence ID" value="SEM06174.1"/>
    <property type="molecule type" value="Genomic_DNA"/>
</dbReference>
<dbReference type="OrthoDB" id="2479530at2"/>
<dbReference type="RefSeq" id="WP_089715409.1">
    <property type="nucleotide sequence ID" value="NZ_FOBC01000024.1"/>
</dbReference>
<keyword evidence="3" id="KW-1185">Reference proteome</keyword>
<gene>
    <name evidence="2" type="ORF">SAMN04488129_12412</name>
</gene>
<evidence type="ECO:0000313" key="2">
    <source>
        <dbReference type="EMBL" id="SEM06174.1"/>
    </source>
</evidence>
<dbReference type="AlphaFoldDB" id="A0A1H7VAZ5"/>
<keyword evidence="1" id="KW-0732">Signal</keyword>
<reference evidence="3" key="1">
    <citation type="submission" date="2016-10" db="EMBL/GenBank/DDBJ databases">
        <authorList>
            <person name="Varghese N."/>
            <person name="Submissions S."/>
        </authorList>
    </citation>
    <scope>NUCLEOTIDE SEQUENCE [LARGE SCALE GENOMIC DNA]</scope>
    <source>
        <strain evidence="3">CGMCC 1.9150</strain>
    </source>
</reference>
<name>A0A1H7VAZ5_9GAMM</name>
<dbReference type="Proteomes" id="UP000198807">
    <property type="component" value="Unassembled WGS sequence"/>
</dbReference>
<evidence type="ECO:0000256" key="1">
    <source>
        <dbReference type="SAM" id="SignalP"/>
    </source>
</evidence>
<feature type="signal peptide" evidence="1">
    <location>
        <begin position="1"/>
        <end position="33"/>
    </location>
</feature>
<accession>A0A1H7VAZ5</accession>
<feature type="chain" id="PRO_5011766088" evidence="1">
    <location>
        <begin position="34"/>
        <end position="383"/>
    </location>
</feature>
<proteinExistence type="predicted"/>
<evidence type="ECO:0000313" key="3">
    <source>
        <dbReference type="Proteomes" id="UP000198807"/>
    </source>
</evidence>
<dbReference type="STRING" id="650850.SAMN04488129_12412"/>
<protein>
    <submittedName>
        <fullName evidence="2">Uncharacterized protein</fullName>
    </submittedName>
</protein>
<organism evidence="2 3">
    <name type="scientific">Halomonas daqiaonensis</name>
    <dbReference type="NCBI Taxonomy" id="650850"/>
    <lineage>
        <taxon>Bacteria</taxon>
        <taxon>Pseudomonadati</taxon>
        <taxon>Pseudomonadota</taxon>
        <taxon>Gammaproteobacteria</taxon>
        <taxon>Oceanospirillales</taxon>
        <taxon>Halomonadaceae</taxon>
        <taxon>Halomonas</taxon>
    </lineage>
</organism>
<sequence length="383" mass="40306">MRQRNLLPLSPILTAGAVLTITSAGFLPATATAAPCDSAATVVSDLWSEHEDIVKQTGPGDKAEIVDKMITRWNDLADNSWAKIGPRMLEFGSTQKGTIRSKGTRVFVSPHPVYGEIDLTIEKVGMRGKTYVEACKFPEGLDSGEEIWSFTIDPGGQNVGKQWSRTFDNVDSHIVAVKFAGQSWAKGMEYQLSASTAGSTNTKRSGSTAVSHSIIIDGTAASGRTKYTIEGGGTLNQMKGNFAGHNVSIQGNDKVSGNHAEGYVGNGIDGYAVSGEFPDILLENPDNAAVYVDGKEYHSIVIDGSAGSGSTKYTISGGGDLEQVKGILADHKVTIQGNDNVSGNSAEGYVAGGEDGLRVFGSVPNVNLANPQAAVVYIDGQQK</sequence>